<sequence length="331" mass="37778">MLMLHVVLNGMVDVLITVSHSIQSHLGGGLYYTRVNGLRRGLMMEIHVKRATTEIPIIQYNGKSLAGSWMKNLHGNISIYARGGVRFDVSRYVLEEAGCFGALLKTDGDSPPYQLEKESTDALRILILILHHKPCNSTYSTLATQTVYNFATLCEKYGLATLMAPHVETWIGMLWGKHGRPNDRDWMAWLWILEVFHPKSEQLERVLDVVAANMREDAGNWVFENYQDKTAWAILISKMASQSGLTKFQDRLLNRRNRLHAEFTEECNRCRAEQPIRVPKHSGSVDVLIERWTTSLLPEETLMSRLVEMKGNWEQRALSRVVACQMHILGV</sequence>
<protein>
    <recommendedName>
        <fullName evidence="3">BTB domain-containing protein</fullName>
    </recommendedName>
</protein>
<name>A0A6A7AN64_9PLEO</name>
<evidence type="ECO:0000313" key="1">
    <source>
        <dbReference type="EMBL" id="KAF2844513.1"/>
    </source>
</evidence>
<evidence type="ECO:0008006" key="3">
    <source>
        <dbReference type="Google" id="ProtNLM"/>
    </source>
</evidence>
<dbReference type="AlphaFoldDB" id="A0A6A7AN64"/>
<keyword evidence="2" id="KW-1185">Reference proteome</keyword>
<organism evidence="1 2">
    <name type="scientific">Plenodomus tracheiphilus IPT5</name>
    <dbReference type="NCBI Taxonomy" id="1408161"/>
    <lineage>
        <taxon>Eukaryota</taxon>
        <taxon>Fungi</taxon>
        <taxon>Dikarya</taxon>
        <taxon>Ascomycota</taxon>
        <taxon>Pezizomycotina</taxon>
        <taxon>Dothideomycetes</taxon>
        <taxon>Pleosporomycetidae</taxon>
        <taxon>Pleosporales</taxon>
        <taxon>Pleosporineae</taxon>
        <taxon>Leptosphaeriaceae</taxon>
        <taxon>Plenodomus</taxon>
    </lineage>
</organism>
<reference evidence="1" key="1">
    <citation type="submission" date="2020-01" db="EMBL/GenBank/DDBJ databases">
        <authorList>
            <consortium name="DOE Joint Genome Institute"/>
            <person name="Haridas S."/>
            <person name="Albert R."/>
            <person name="Binder M."/>
            <person name="Bloem J."/>
            <person name="Labutti K."/>
            <person name="Salamov A."/>
            <person name="Andreopoulos B."/>
            <person name="Baker S.E."/>
            <person name="Barry K."/>
            <person name="Bills G."/>
            <person name="Bluhm B.H."/>
            <person name="Cannon C."/>
            <person name="Castanera R."/>
            <person name="Culley D.E."/>
            <person name="Daum C."/>
            <person name="Ezra D."/>
            <person name="Gonzalez J.B."/>
            <person name="Henrissat B."/>
            <person name="Kuo A."/>
            <person name="Liang C."/>
            <person name="Lipzen A."/>
            <person name="Lutzoni F."/>
            <person name="Magnuson J."/>
            <person name="Mondo S."/>
            <person name="Nolan M."/>
            <person name="Ohm R."/>
            <person name="Pangilinan J."/>
            <person name="Park H.-J."/>
            <person name="Ramirez L."/>
            <person name="Alfaro M."/>
            <person name="Sun H."/>
            <person name="Tritt A."/>
            <person name="Yoshinaga Y."/>
            <person name="Zwiers L.-H."/>
            <person name="Turgeon B.G."/>
            <person name="Goodwin S.B."/>
            <person name="Spatafora J.W."/>
            <person name="Crous P.W."/>
            <person name="Grigoriev I.V."/>
        </authorList>
    </citation>
    <scope>NUCLEOTIDE SEQUENCE</scope>
    <source>
        <strain evidence="1">IPT5</strain>
    </source>
</reference>
<dbReference type="OrthoDB" id="5326346at2759"/>
<dbReference type="Proteomes" id="UP000799423">
    <property type="component" value="Unassembled WGS sequence"/>
</dbReference>
<dbReference type="EMBL" id="MU006375">
    <property type="protein sequence ID" value="KAF2844513.1"/>
    <property type="molecule type" value="Genomic_DNA"/>
</dbReference>
<gene>
    <name evidence="1" type="ORF">T440DRAFT_484134</name>
</gene>
<accession>A0A6A7AN64</accession>
<evidence type="ECO:0000313" key="2">
    <source>
        <dbReference type="Proteomes" id="UP000799423"/>
    </source>
</evidence>
<proteinExistence type="predicted"/>